<dbReference type="EMBL" id="VSRR010003153">
    <property type="protein sequence ID" value="MPC34889.1"/>
    <property type="molecule type" value="Genomic_DNA"/>
</dbReference>
<organism evidence="1 2">
    <name type="scientific">Portunus trituberculatus</name>
    <name type="common">Swimming crab</name>
    <name type="synonym">Neptunus trituberculatus</name>
    <dbReference type="NCBI Taxonomy" id="210409"/>
    <lineage>
        <taxon>Eukaryota</taxon>
        <taxon>Metazoa</taxon>
        <taxon>Ecdysozoa</taxon>
        <taxon>Arthropoda</taxon>
        <taxon>Crustacea</taxon>
        <taxon>Multicrustacea</taxon>
        <taxon>Malacostraca</taxon>
        <taxon>Eumalacostraca</taxon>
        <taxon>Eucarida</taxon>
        <taxon>Decapoda</taxon>
        <taxon>Pleocyemata</taxon>
        <taxon>Brachyura</taxon>
        <taxon>Eubrachyura</taxon>
        <taxon>Portunoidea</taxon>
        <taxon>Portunidae</taxon>
        <taxon>Portuninae</taxon>
        <taxon>Portunus</taxon>
    </lineage>
</organism>
<proteinExistence type="predicted"/>
<evidence type="ECO:0000313" key="2">
    <source>
        <dbReference type="Proteomes" id="UP000324222"/>
    </source>
</evidence>
<keyword evidence="2" id="KW-1185">Reference proteome</keyword>
<comment type="caution">
    <text evidence="1">The sequence shown here is derived from an EMBL/GenBank/DDBJ whole genome shotgun (WGS) entry which is preliminary data.</text>
</comment>
<name>A0A5B7ENX6_PORTR</name>
<dbReference type="AlphaFoldDB" id="A0A5B7ENX6"/>
<accession>A0A5B7ENX6</accession>
<gene>
    <name evidence="1" type="ORF">E2C01_028292</name>
</gene>
<sequence length="78" mass="8713">MISLATLAREKEEHSRIVYGAQVTQLRSSTSHLVAATWWSLPAAAVRCRAPTIHTGSTAPVLWRLRQHCDALKITYDL</sequence>
<evidence type="ECO:0000313" key="1">
    <source>
        <dbReference type="EMBL" id="MPC34889.1"/>
    </source>
</evidence>
<reference evidence="1 2" key="1">
    <citation type="submission" date="2019-05" db="EMBL/GenBank/DDBJ databases">
        <title>Another draft genome of Portunus trituberculatus and its Hox gene families provides insights of decapod evolution.</title>
        <authorList>
            <person name="Jeong J.-H."/>
            <person name="Song I."/>
            <person name="Kim S."/>
            <person name="Choi T."/>
            <person name="Kim D."/>
            <person name="Ryu S."/>
            <person name="Kim W."/>
        </authorList>
    </citation>
    <scope>NUCLEOTIDE SEQUENCE [LARGE SCALE GENOMIC DNA]</scope>
    <source>
        <tissue evidence="1">Muscle</tissue>
    </source>
</reference>
<protein>
    <submittedName>
        <fullName evidence="1">Uncharacterized protein</fullName>
    </submittedName>
</protein>
<dbReference type="Proteomes" id="UP000324222">
    <property type="component" value="Unassembled WGS sequence"/>
</dbReference>